<dbReference type="PANTHER" id="PTHR10151">
    <property type="entry name" value="ECTONUCLEOTIDE PYROPHOSPHATASE/PHOSPHODIESTERASE"/>
    <property type="match status" value="1"/>
</dbReference>
<dbReference type="Proteomes" id="UP000502248">
    <property type="component" value="Chromosome"/>
</dbReference>
<organism evidence="1 2">
    <name type="scientific">Cohnella herbarum</name>
    <dbReference type="NCBI Taxonomy" id="2728023"/>
    <lineage>
        <taxon>Bacteria</taxon>
        <taxon>Bacillati</taxon>
        <taxon>Bacillota</taxon>
        <taxon>Bacilli</taxon>
        <taxon>Bacillales</taxon>
        <taxon>Paenibacillaceae</taxon>
        <taxon>Cohnella</taxon>
    </lineage>
</organism>
<dbReference type="RefSeq" id="WP_169283345.1">
    <property type="nucleotide sequence ID" value="NZ_CP051680.1"/>
</dbReference>
<dbReference type="InterPro" id="IPR002591">
    <property type="entry name" value="Phosphodiest/P_Trfase"/>
</dbReference>
<evidence type="ECO:0000313" key="2">
    <source>
        <dbReference type="Proteomes" id="UP000502248"/>
    </source>
</evidence>
<dbReference type="PANTHER" id="PTHR10151:SF120">
    <property type="entry name" value="BIS(5'-ADENOSYL)-TRIPHOSPHATASE"/>
    <property type="match status" value="1"/>
</dbReference>
<keyword evidence="1" id="KW-0808">Transferase</keyword>
<reference evidence="1 2" key="1">
    <citation type="submission" date="2020-04" db="EMBL/GenBank/DDBJ databases">
        <title>Genome sequencing of novel species.</title>
        <authorList>
            <person name="Heo J."/>
            <person name="Kim S.-J."/>
            <person name="Kim J.-S."/>
            <person name="Hong S.-B."/>
            <person name="Kwon S.-W."/>
        </authorList>
    </citation>
    <scope>NUCLEOTIDE SEQUENCE [LARGE SCALE GENOMIC DNA]</scope>
    <source>
        <strain evidence="1 2">MFER-1</strain>
    </source>
</reference>
<dbReference type="Gene3D" id="3.40.720.10">
    <property type="entry name" value="Alkaline Phosphatase, subunit A"/>
    <property type="match status" value="1"/>
</dbReference>
<dbReference type="InterPro" id="IPR017850">
    <property type="entry name" value="Alkaline_phosphatase_core_sf"/>
</dbReference>
<dbReference type="GO" id="GO:0016787">
    <property type="term" value="F:hydrolase activity"/>
    <property type="evidence" value="ECO:0007669"/>
    <property type="project" value="UniProtKB-KW"/>
</dbReference>
<name>A0A7Z2VQ06_9BACL</name>
<sequence>MKQLAKRVIVIGLDGAGNMIDQARTPNIEAALSGGFITYSAQTVLPTISGECWGSMFHGVKPELHGLNNEKAETNKYPVDSPYPSFLRIVKEADPTAVIASFSAWKPINDGIIEEGVATYVSNVYADKHLVTEVAEFADKHSDFKAMFIQFDGIDGAGHNFGYGSPLYLEVIEETDGFVGSILDTLRAKDLLEESLIILLADHGGGGEDPRNHGSDHPKDATIFWGCAGPNVSDAAVAEPVLIEDTAAVVAKALGLEAPDAWSGKVPAGLFKETVE</sequence>
<dbReference type="SUPFAM" id="SSF53649">
    <property type="entry name" value="Alkaline phosphatase-like"/>
    <property type="match status" value="1"/>
</dbReference>
<keyword evidence="1" id="KW-0378">Hydrolase</keyword>
<gene>
    <name evidence="1" type="ORF">HH215_30610</name>
</gene>
<dbReference type="EMBL" id="CP051680">
    <property type="protein sequence ID" value="QJD87099.1"/>
    <property type="molecule type" value="Genomic_DNA"/>
</dbReference>
<dbReference type="Pfam" id="PF01663">
    <property type="entry name" value="Phosphodiest"/>
    <property type="match status" value="1"/>
</dbReference>
<proteinExistence type="predicted"/>
<dbReference type="GO" id="GO:0016740">
    <property type="term" value="F:transferase activity"/>
    <property type="evidence" value="ECO:0007669"/>
    <property type="project" value="UniProtKB-KW"/>
</dbReference>
<dbReference type="KEGG" id="cheb:HH215_30610"/>
<dbReference type="AlphaFoldDB" id="A0A7Z2VQ06"/>
<accession>A0A7Z2VQ06</accession>
<keyword evidence="2" id="KW-1185">Reference proteome</keyword>
<protein>
    <submittedName>
        <fullName evidence="1">Sulfatase-like hydrolase/transferase</fullName>
    </submittedName>
</protein>
<evidence type="ECO:0000313" key="1">
    <source>
        <dbReference type="EMBL" id="QJD87099.1"/>
    </source>
</evidence>